<protein>
    <submittedName>
        <fullName evidence="2">Uncharacterized protein</fullName>
    </submittedName>
</protein>
<dbReference type="EMBL" id="KQ459606">
    <property type="protein sequence ID" value="KPI91512.1"/>
    <property type="molecule type" value="Genomic_DNA"/>
</dbReference>
<reference evidence="2 3" key="1">
    <citation type="journal article" date="2015" name="Nat. Commun.">
        <title>Outbred genome sequencing and CRISPR/Cas9 gene editing in butterflies.</title>
        <authorList>
            <person name="Li X."/>
            <person name="Fan D."/>
            <person name="Zhang W."/>
            <person name="Liu G."/>
            <person name="Zhang L."/>
            <person name="Zhao L."/>
            <person name="Fang X."/>
            <person name="Chen L."/>
            <person name="Dong Y."/>
            <person name="Chen Y."/>
            <person name="Ding Y."/>
            <person name="Zhao R."/>
            <person name="Feng M."/>
            <person name="Zhu Y."/>
            <person name="Feng Y."/>
            <person name="Jiang X."/>
            <person name="Zhu D."/>
            <person name="Xiang H."/>
            <person name="Feng X."/>
            <person name="Li S."/>
            <person name="Wang J."/>
            <person name="Zhang G."/>
            <person name="Kronforst M.R."/>
            <person name="Wang W."/>
        </authorList>
    </citation>
    <scope>NUCLEOTIDE SEQUENCE [LARGE SCALE GENOMIC DNA]</scope>
    <source>
        <strain evidence="2">Ya'a_city_454_Px</strain>
        <tissue evidence="2">Whole body</tissue>
    </source>
</reference>
<feature type="compositionally biased region" description="Basic and acidic residues" evidence="1">
    <location>
        <begin position="96"/>
        <end position="107"/>
    </location>
</feature>
<organism evidence="2 3">
    <name type="scientific">Papilio xuthus</name>
    <name type="common">Asian swallowtail butterfly</name>
    <dbReference type="NCBI Taxonomy" id="66420"/>
    <lineage>
        <taxon>Eukaryota</taxon>
        <taxon>Metazoa</taxon>
        <taxon>Ecdysozoa</taxon>
        <taxon>Arthropoda</taxon>
        <taxon>Hexapoda</taxon>
        <taxon>Insecta</taxon>
        <taxon>Pterygota</taxon>
        <taxon>Neoptera</taxon>
        <taxon>Endopterygota</taxon>
        <taxon>Lepidoptera</taxon>
        <taxon>Glossata</taxon>
        <taxon>Ditrysia</taxon>
        <taxon>Papilionoidea</taxon>
        <taxon>Papilionidae</taxon>
        <taxon>Papilioninae</taxon>
        <taxon>Papilio</taxon>
    </lineage>
</organism>
<evidence type="ECO:0000256" key="1">
    <source>
        <dbReference type="SAM" id="MobiDB-lite"/>
    </source>
</evidence>
<feature type="region of interest" description="Disordered" evidence="1">
    <location>
        <begin position="26"/>
        <end position="78"/>
    </location>
</feature>
<evidence type="ECO:0000313" key="3">
    <source>
        <dbReference type="Proteomes" id="UP000053268"/>
    </source>
</evidence>
<feature type="compositionally biased region" description="Low complexity" evidence="1">
    <location>
        <begin position="134"/>
        <end position="145"/>
    </location>
</feature>
<keyword evidence="3" id="KW-1185">Reference proteome</keyword>
<proteinExistence type="predicted"/>
<dbReference type="Proteomes" id="UP000053268">
    <property type="component" value="Unassembled WGS sequence"/>
</dbReference>
<feature type="region of interest" description="Disordered" evidence="1">
    <location>
        <begin position="96"/>
        <end position="159"/>
    </location>
</feature>
<dbReference type="AlphaFoldDB" id="A0A194PE22"/>
<feature type="compositionally biased region" description="Basic and acidic residues" evidence="1">
    <location>
        <begin position="118"/>
        <end position="129"/>
    </location>
</feature>
<accession>A0A194PE22</accession>
<gene>
    <name evidence="2" type="ORF">RR46_15016</name>
</gene>
<feature type="compositionally biased region" description="Basic residues" evidence="1">
    <location>
        <begin position="50"/>
        <end position="60"/>
    </location>
</feature>
<feature type="compositionally biased region" description="Basic and acidic residues" evidence="1">
    <location>
        <begin position="65"/>
        <end position="78"/>
    </location>
</feature>
<evidence type="ECO:0000313" key="2">
    <source>
        <dbReference type="EMBL" id="KPI91512.1"/>
    </source>
</evidence>
<name>A0A194PE22_PAPXU</name>
<sequence>MRMWVCLPGAIGMMAVRSRDGERSLVSRISPHAPRALRSSSIDELSSCRAHSRSRQRKPPLKSESLQKDHSSARYDRFGDDAADYERISPLCAREARRSELEREPRRASNSGPRGHCRAREGPMREARGRARRAIGGPAARSPRPLRTARSSSKTRTLRALAAKVVRERRRARARRAPEQDAAARALRHTTKIFLVMERE</sequence>